<dbReference type="EMBL" id="HG793126">
    <property type="protein sequence ID" value="CDK25963.1"/>
    <property type="molecule type" value="Genomic_DNA"/>
</dbReference>
<evidence type="ECO:0000256" key="2">
    <source>
        <dbReference type="ARBA" id="ARBA00022857"/>
    </source>
</evidence>
<reference evidence="7" key="1">
    <citation type="submission" date="2013-12" db="EMBL/GenBank/DDBJ databases">
        <authorList>
            <person name="Genoscope - CEA"/>
        </authorList>
    </citation>
    <scope>NUCLEOTIDE SEQUENCE</scope>
    <source>
        <strain evidence="7">CBS 1993</strain>
    </source>
</reference>
<dbReference type="PRINTS" id="PR00080">
    <property type="entry name" value="SDRFAMILY"/>
</dbReference>
<dbReference type="GeneID" id="34519361"/>
<evidence type="ECO:0000256" key="6">
    <source>
        <dbReference type="ARBA" id="ARBA00070881"/>
    </source>
</evidence>
<dbReference type="RefSeq" id="XP_022457973.1">
    <property type="nucleotide sequence ID" value="XM_022604165.1"/>
</dbReference>
<reference evidence="7" key="2">
    <citation type="submission" date="2014-02" db="EMBL/GenBank/DDBJ databases">
        <title>Complete DNA sequence of /Kuraishia capsulata/ illustrates novel genomic features among budding yeasts (/Saccharomycotina/).</title>
        <authorList>
            <person name="Morales L."/>
            <person name="Noel B."/>
            <person name="Porcel B."/>
            <person name="Marcet-Houben M."/>
            <person name="Hullo M-F."/>
            <person name="Sacerdot C."/>
            <person name="Tekaia F."/>
            <person name="Leh-Louis V."/>
            <person name="Despons L."/>
            <person name="Khanna V."/>
            <person name="Aury J-M."/>
            <person name="Barbe V."/>
            <person name="Couloux A."/>
            <person name="Labadie K."/>
            <person name="Pelletier E."/>
            <person name="Souciet J-L."/>
            <person name="Boekhout T."/>
            <person name="Gabaldon T."/>
            <person name="Wincker P."/>
            <person name="Dujon B."/>
        </authorList>
    </citation>
    <scope>NUCLEOTIDE SEQUENCE</scope>
    <source>
        <strain evidence="7">CBS 1993</strain>
    </source>
</reference>
<evidence type="ECO:0000256" key="5">
    <source>
        <dbReference type="ARBA" id="ARBA00066831"/>
    </source>
</evidence>
<dbReference type="EC" id="1.1.1.250" evidence="5"/>
<dbReference type="FunFam" id="3.40.50.720:FF:000240">
    <property type="entry name" value="SDR family oxidoreductase"/>
    <property type="match status" value="1"/>
</dbReference>
<evidence type="ECO:0000256" key="1">
    <source>
        <dbReference type="ARBA" id="ARBA00006484"/>
    </source>
</evidence>
<keyword evidence="8" id="KW-1185">Reference proteome</keyword>
<name>W6MJ30_9ASCO</name>
<proteinExistence type="inferred from homology"/>
<dbReference type="GO" id="GO:0050664">
    <property type="term" value="F:oxidoreductase activity, acting on NAD(P)H, oxygen as acceptor"/>
    <property type="evidence" value="ECO:0007669"/>
    <property type="project" value="TreeGrafter"/>
</dbReference>
<dbReference type="InterPro" id="IPR002347">
    <property type="entry name" value="SDR_fam"/>
</dbReference>
<protein>
    <recommendedName>
        <fullName evidence="6">D-arabinitol 2-dehydrogenase [ribulose-forming]</fullName>
        <ecNumber evidence="5">1.1.1.250</ecNumber>
    </recommendedName>
</protein>
<keyword evidence="3" id="KW-0560">Oxidoreductase</keyword>
<evidence type="ECO:0000256" key="4">
    <source>
        <dbReference type="ARBA" id="ARBA00060719"/>
    </source>
</evidence>
<evidence type="ECO:0000313" key="8">
    <source>
        <dbReference type="Proteomes" id="UP000019384"/>
    </source>
</evidence>
<dbReference type="PANTHER" id="PTHR43008">
    <property type="entry name" value="BENZIL REDUCTASE"/>
    <property type="match status" value="1"/>
</dbReference>
<dbReference type="SUPFAM" id="SSF51735">
    <property type="entry name" value="NAD(P)-binding Rossmann-fold domains"/>
    <property type="match status" value="1"/>
</dbReference>
<dbReference type="InterPro" id="IPR036291">
    <property type="entry name" value="NAD(P)-bd_dom_sf"/>
</dbReference>
<accession>W6MJ30</accession>
<sequence length="274" mass="29210">MDVVPSFRQDGKLTIITGGSGGLANPIAKALLANGSEIALIDMNLQRTQDAALEIADWGTEYFKQTGFSGVVPKVSAWVCDISDFSSVESCFAEIAESHGKLATNLVNTAGYCENFPAEDYPAANAEKLIKVNLLGSLYVAQALAKPLIKQGLTGSLVLIGSMSGSVVNNPQPQVAYNASKAGVIHMVKSLAAEWAKYNIRVNTLSPGYILTPLTKNVISGDVAMKNSWESQVPMKRLAEPKEFVGSILYLLSESGSSYTTGHDLIVDGGYTLW</sequence>
<gene>
    <name evidence="7" type="ORF">KUCA_T00001934001</name>
</gene>
<dbReference type="PANTHER" id="PTHR43008:SF14">
    <property type="entry name" value="DEHYDROGENASE ARBD, PUTATIVE-RELATED"/>
    <property type="match status" value="1"/>
</dbReference>
<dbReference type="PROSITE" id="PS00061">
    <property type="entry name" value="ADH_SHORT"/>
    <property type="match status" value="1"/>
</dbReference>
<dbReference type="GO" id="GO:0005975">
    <property type="term" value="P:carbohydrate metabolic process"/>
    <property type="evidence" value="ECO:0007669"/>
    <property type="project" value="UniProtKB-ARBA"/>
</dbReference>
<dbReference type="HOGENOM" id="CLU_010194_1_1_1"/>
<dbReference type="PRINTS" id="PR00081">
    <property type="entry name" value="GDHRDH"/>
</dbReference>
<evidence type="ECO:0000256" key="3">
    <source>
        <dbReference type="ARBA" id="ARBA00023002"/>
    </source>
</evidence>
<dbReference type="InterPro" id="IPR020904">
    <property type="entry name" value="Sc_DH/Rdtase_CS"/>
</dbReference>
<dbReference type="STRING" id="1382522.W6MJ30"/>
<dbReference type="GO" id="GO:0047038">
    <property type="term" value="F:D-arabinitol 2-dehydrogenase activity"/>
    <property type="evidence" value="ECO:0007669"/>
    <property type="project" value="UniProtKB-EC"/>
</dbReference>
<dbReference type="Proteomes" id="UP000019384">
    <property type="component" value="Unassembled WGS sequence"/>
</dbReference>
<evidence type="ECO:0000313" key="7">
    <source>
        <dbReference type="EMBL" id="CDK25963.1"/>
    </source>
</evidence>
<keyword evidence="2" id="KW-0521">NADP</keyword>
<dbReference type="Gene3D" id="3.40.50.720">
    <property type="entry name" value="NAD(P)-binding Rossmann-like Domain"/>
    <property type="match status" value="1"/>
</dbReference>
<organism evidence="7 8">
    <name type="scientific">Kuraishia capsulata CBS 1993</name>
    <dbReference type="NCBI Taxonomy" id="1382522"/>
    <lineage>
        <taxon>Eukaryota</taxon>
        <taxon>Fungi</taxon>
        <taxon>Dikarya</taxon>
        <taxon>Ascomycota</taxon>
        <taxon>Saccharomycotina</taxon>
        <taxon>Pichiomycetes</taxon>
        <taxon>Pichiales</taxon>
        <taxon>Pichiaceae</taxon>
        <taxon>Kuraishia</taxon>
    </lineage>
</organism>
<comment type="pathway">
    <text evidence="4">Carbohydrate metabolism; D-arabinitol metabolism.</text>
</comment>
<dbReference type="OrthoDB" id="5325318at2759"/>
<dbReference type="Pfam" id="PF13561">
    <property type="entry name" value="adh_short_C2"/>
    <property type="match status" value="1"/>
</dbReference>
<comment type="similarity">
    <text evidence="1">Belongs to the short-chain dehydrogenases/reductases (SDR) family.</text>
</comment>
<dbReference type="AlphaFoldDB" id="W6MJ30"/>